<accession>A0A1M5YL33</accession>
<dbReference type="Gene3D" id="3.90.550.10">
    <property type="entry name" value="Spore Coat Polysaccharide Biosynthesis Protein SpsA, Chain A"/>
    <property type="match status" value="1"/>
</dbReference>
<dbReference type="EMBL" id="FQXS01000041">
    <property type="protein sequence ID" value="SHI12629.1"/>
    <property type="molecule type" value="Genomic_DNA"/>
</dbReference>
<dbReference type="RefSeq" id="WP_161949908.1">
    <property type="nucleotide sequence ID" value="NZ_FQXS01000041.1"/>
</dbReference>
<organism evidence="1 2">
    <name type="scientific">Desulfofustis glycolicus DSM 9705</name>
    <dbReference type="NCBI Taxonomy" id="1121409"/>
    <lineage>
        <taxon>Bacteria</taxon>
        <taxon>Pseudomonadati</taxon>
        <taxon>Thermodesulfobacteriota</taxon>
        <taxon>Desulfobulbia</taxon>
        <taxon>Desulfobulbales</taxon>
        <taxon>Desulfocapsaceae</taxon>
        <taxon>Desulfofustis</taxon>
    </lineage>
</organism>
<keyword evidence="2" id="KW-1185">Reference proteome</keyword>
<proteinExistence type="predicted"/>
<sequence length="361" mass="41384">MIFSVLPIFPGKSSWWNSSKGYDCIHDFLTSCKEISEVDHFLVCSSDNNIKNMAKDLSLDFRHLIQPVDILHSYTLADTWKIVSQFMEFCAKPGDGLLILDHRNLLLTPKLIRHAINVFERSPETSVVSLAPCLDPPCQYHAFSIFIDCMIIDFNKISEGNNRLCFSRTLPVLIPRKNYRQISLEVHAYHETDSLLVTLNFLESKGDYILQFLPFSEDGLLFEESFDIFAHEPIEKQLVSRISHWSGIICIISTLPELGEYDSVEVFSPPKATWEIRESGLALFKKQDHQSINGRQQFPEAYAYDGSLCLASYFDLLRDPTLITPTPVLMTHSGIVTDWIDYYYAASIRAYHPEVFKVHSQ</sequence>
<evidence type="ECO:0000313" key="2">
    <source>
        <dbReference type="Proteomes" id="UP000184139"/>
    </source>
</evidence>
<dbReference type="InterPro" id="IPR029044">
    <property type="entry name" value="Nucleotide-diphossugar_trans"/>
</dbReference>
<reference evidence="1 2" key="1">
    <citation type="submission" date="2016-11" db="EMBL/GenBank/DDBJ databases">
        <authorList>
            <person name="Jaros S."/>
            <person name="Januszkiewicz K."/>
            <person name="Wedrychowicz H."/>
        </authorList>
    </citation>
    <scope>NUCLEOTIDE SEQUENCE [LARGE SCALE GENOMIC DNA]</scope>
    <source>
        <strain evidence="1 2">DSM 9705</strain>
    </source>
</reference>
<protein>
    <submittedName>
        <fullName evidence="1">Uncharacterized protein</fullName>
    </submittedName>
</protein>
<gene>
    <name evidence="1" type="ORF">SAMN02745124_04165</name>
</gene>
<dbReference type="Proteomes" id="UP000184139">
    <property type="component" value="Unassembled WGS sequence"/>
</dbReference>
<dbReference type="AlphaFoldDB" id="A0A1M5YL33"/>
<name>A0A1M5YL33_9BACT</name>
<evidence type="ECO:0000313" key="1">
    <source>
        <dbReference type="EMBL" id="SHI12629.1"/>
    </source>
</evidence>
<dbReference type="STRING" id="1121409.SAMN02745124_04165"/>